<dbReference type="InterPro" id="IPR037923">
    <property type="entry name" value="HTH-like"/>
</dbReference>
<protein>
    <recommendedName>
        <fullName evidence="4">Cupin domain</fullName>
    </recommendedName>
</protein>
<gene>
    <name evidence="2" type="ORF">DFR50_106147</name>
</gene>
<evidence type="ECO:0000313" key="3">
    <source>
        <dbReference type="Proteomes" id="UP000253529"/>
    </source>
</evidence>
<accession>A0A366FR33</accession>
<evidence type="ECO:0000256" key="1">
    <source>
        <dbReference type="ARBA" id="ARBA00023125"/>
    </source>
</evidence>
<dbReference type="Gene3D" id="2.60.120.10">
    <property type="entry name" value="Jelly Rolls"/>
    <property type="match status" value="1"/>
</dbReference>
<proteinExistence type="predicted"/>
<reference evidence="2 3" key="1">
    <citation type="submission" date="2018-06" db="EMBL/GenBank/DDBJ databases">
        <title>Genomic Encyclopedia of Type Strains, Phase IV (KMG-IV): sequencing the most valuable type-strain genomes for metagenomic binning, comparative biology and taxonomic classification.</title>
        <authorList>
            <person name="Goeker M."/>
        </authorList>
    </citation>
    <scope>NUCLEOTIDE SEQUENCE [LARGE SCALE GENOMIC DNA]</scope>
    <source>
        <strain evidence="2 3">DSM 24875</strain>
    </source>
</reference>
<dbReference type="RefSeq" id="WP_113888507.1">
    <property type="nucleotide sequence ID" value="NZ_QNRK01000006.1"/>
</dbReference>
<dbReference type="OrthoDB" id="4205621at2"/>
<comment type="caution">
    <text evidence="2">The sequence shown here is derived from an EMBL/GenBank/DDBJ whole genome shotgun (WGS) entry which is preliminary data.</text>
</comment>
<dbReference type="Proteomes" id="UP000253529">
    <property type="component" value="Unassembled WGS sequence"/>
</dbReference>
<dbReference type="AlphaFoldDB" id="A0A366FR33"/>
<dbReference type="GO" id="GO:0003677">
    <property type="term" value="F:DNA binding"/>
    <property type="evidence" value="ECO:0007669"/>
    <property type="project" value="UniProtKB-KW"/>
</dbReference>
<organism evidence="2 3">
    <name type="scientific">Roseiarcus fermentans</name>
    <dbReference type="NCBI Taxonomy" id="1473586"/>
    <lineage>
        <taxon>Bacteria</taxon>
        <taxon>Pseudomonadati</taxon>
        <taxon>Pseudomonadota</taxon>
        <taxon>Alphaproteobacteria</taxon>
        <taxon>Hyphomicrobiales</taxon>
        <taxon>Roseiarcaceae</taxon>
        <taxon>Roseiarcus</taxon>
    </lineage>
</organism>
<dbReference type="EMBL" id="QNRK01000006">
    <property type="protein sequence ID" value="RBP16185.1"/>
    <property type="molecule type" value="Genomic_DNA"/>
</dbReference>
<sequence length="131" mass="14180">MIRCVRIWTAEDGDSHFQDGHVDLSRGERGDSLSAVLGAAGVSFRETKAGGAFAWHDAPVRQLVLTLSGTLEFVTRSGGRFTIRPGDVLLAEDTAGTGHFWRLVDDQSWRRAYVILAPDARVPFVAAAPAT</sequence>
<dbReference type="SUPFAM" id="SSF51215">
    <property type="entry name" value="Regulatory protein AraC"/>
    <property type="match status" value="1"/>
</dbReference>
<name>A0A366FR33_9HYPH</name>
<dbReference type="InterPro" id="IPR014710">
    <property type="entry name" value="RmlC-like_jellyroll"/>
</dbReference>
<keyword evidence="3" id="KW-1185">Reference proteome</keyword>
<evidence type="ECO:0000313" key="2">
    <source>
        <dbReference type="EMBL" id="RBP16185.1"/>
    </source>
</evidence>
<keyword evidence="1" id="KW-0238">DNA-binding</keyword>
<evidence type="ECO:0008006" key="4">
    <source>
        <dbReference type="Google" id="ProtNLM"/>
    </source>
</evidence>